<gene>
    <name evidence="2" type="ORF">COX06_01880</name>
</gene>
<sequence length="179" mass="19722">MIIKIETSLNNHKCFSKTRGFSLMEMLIYLAILGLMLGVIINITISVVNSERLLRASRSVENSASIALERIEREVRRANSIDINASVFGLSPGTLVLETTDAFGNPKTIEFYISLDTIRLKENSVDSGALTGADVKVTNLVFSHFSGVNSEGVRIEMTIESGEGSFHRSEKFYSSAILR</sequence>
<organism evidence="2 3">
    <name type="scientific">Candidatus Zambryskibacteria bacterium CG22_combo_CG10-13_8_21_14_all_42_17</name>
    <dbReference type="NCBI Taxonomy" id="1975118"/>
    <lineage>
        <taxon>Bacteria</taxon>
        <taxon>Candidatus Zambryskiibacteriota</taxon>
    </lineage>
</organism>
<accession>A0A2H0BDE0</accession>
<dbReference type="EMBL" id="PCST01000021">
    <property type="protein sequence ID" value="PIP55695.1"/>
    <property type="molecule type" value="Genomic_DNA"/>
</dbReference>
<keyword evidence="1" id="KW-0472">Membrane</keyword>
<name>A0A2H0BDE0_9BACT</name>
<comment type="caution">
    <text evidence="2">The sequence shown here is derived from an EMBL/GenBank/DDBJ whole genome shotgun (WGS) entry which is preliminary data.</text>
</comment>
<evidence type="ECO:0000313" key="2">
    <source>
        <dbReference type="EMBL" id="PIP55695.1"/>
    </source>
</evidence>
<dbReference type="NCBIfam" id="TIGR02532">
    <property type="entry name" value="IV_pilin_GFxxxE"/>
    <property type="match status" value="1"/>
</dbReference>
<evidence type="ECO:0000313" key="3">
    <source>
        <dbReference type="Proteomes" id="UP000229794"/>
    </source>
</evidence>
<feature type="transmembrane region" description="Helical" evidence="1">
    <location>
        <begin position="26"/>
        <end position="48"/>
    </location>
</feature>
<dbReference type="AlphaFoldDB" id="A0A2H0BDE0"/>
<evidence type="ECO:0008006" key="4">
    <source>
        <dbReference type="Google" id="ProtNLM"/>
    </source>
</evidence>
<proteinExistence type="predicted"/>
<evidence type="ECO:0000256" key="1">
    <source>
        <dbReference type="SAM" id="Phobius"/>
    </source>
</evidence>
<keyword evidence="1" id="KW-0812">Transmembrane</keyword>
<protein>
    <recommendedName>
        <fullName evidence="4">Prepilin-type N-terminal cleavage/methylation domain-containing protein</fullName>
    </recommendedName>
</protein>
<dbReference type="InterPro" id="IPR012902">
    <property type="entry name" value="N_methyl_site"/>
</dbReference>
<keyword evidence="1" id="KW-1133">Transmembrane helix</keyword>
<dbReference type="Pfam" id="PF07963">
    <property type="entry name" value="N_methyl"/>
    <property type="match status" value="1"/>
</dbReference>
<dbReference type="Proteomes" id="UP000229794">
    <property type="component" value="Unassembled WGS sequence"/>
</dbReference>
<reference evidence="2 3" key="1">
    <citation type="submission" date="2017-09" db="EMBL/GenBank/DDBJ databases">
        <title>Depth-based differentiation of microbial function through sediment-hosted aquifers and enrichment of novel symbionts in the deep terrestrial subsurface.</title>
        <authorList>
            <person name="Probst A.J."/>
            <person name="Ladd B."/>
            <person name="Jarett J.K."/>
            <person name="Geller-Mcgrath D.E."/>
            <person name="Sieber C.M."/>
            <person name="Emerson J.B."/>
            <person name="Anantharaman K."/>
            <person name="Thomas B.C."/>
            <person name="Malmstrom R."/>
            <person name="Stieglmeier M."/>
            <person name="Klingl A."/>
            <person name="Woyke T."/>
            <person name="Ryan C.M."/>
            <person name="Banfield J.F."/>
        </authorList>
    </citation>
    <scope>NUCLEOTIDE SEQUENCE [LARGE SCALE GENOMIC DNA]</scope>
    <source>
        <strain evidence="2">CG22_combo_CG10-13_8_21_14_all_42_17</strain>
    </source>
</reference>